<feature type="DNA-binding region" description="H-T-H motif" evidence="2">
    <location>
        <begin position="25"/>
        <end position="44"/>
    </location>
</feature>
<reference evidence="4 5" key="1">
    <citation type="submission" date="2021-01" db="EMBL/GenBank/DDBJ databases">
        <title>Genome Sequencing of Type Strains.</title>
        <authorList>
            <person name="Lemaire J.F."/>
            <person name="Inderbitzin P."/>
            <person name="Collins S.B."/>
            <person name="Wespe N."/>
            <person name="Knight-Connoni V."/>
        </authorList>
    </citation>
    <scope>NUCLEOTIDE SEQUENCE [LARGE SCALE GENOMIC DNA]</scope>
    <source>
        <strain evidence="4 5">DSM 14730</strain>
    </source>
</reference>
<dbReference type="PROSITE" id="PS50977">
    <property type="entry name" value="HTH_TETR_2"/>
    <property type="match status" value="1"/>
</dbReference>
<sequence length="289" mass="33812">MKEKEKVIIKSAIRLFAEKGYTSTSVQEIVQESGISKGAFYLSFKSKEALLVAILNYYSETLQNRILKYENLQLPPKEKFINQLIVMTETLLEHKEFIIMHSREQAIPLNDEVKKIIFKMHIKIHQLYHDNFLNIYGEKITPYLWDASTILEGIYQGYLRILFFDREAFEIHSLSSFIFNRMDIIVNDLLNQQEGPLLSNQKVTQFLNKAQVFFEDDNRNINAIIAKMKQELIEVGSKEDLEVSLEVIEAEISRDTPRPAIIQGMLSNFAFYPEFNVYINQIKKIYHLS</sequence>
<dbReference type="InterPro" id="IPR009057">
    <property type="entry name" value="Homeodomain-like_sf"/>
</dbReference>
<dbReference type="Pfam" id="PF00440">
    <property type="entry name" value="TetR_N"/>
    <property type="match status" value="1"/>
</dbReference>
<evidence type="ECO:0000313" key="4">
    <source>
        <dbReference type="EMBL" id="MBN3546292.1"/>
    </source>
</evidence>
<dbReference type="EMBL" id="JAFHKS010000044">
    <property type="protein sequence ID" value="MBN3546292.1"/>
    <property type="molecule type" value="Genomic_DNA"/>
</dbReference>
<protein>
    <submittedName>
        <fullName evidence="4">TetR/AcrR family transcriptional regulator</fullName>
    </submittedName>
</protein>
<accession>A0ABS2ZDP4</accession>
<name>A0ABS2ZDP4_9BACL</name>
<comment type="caution">
    <text evidence="4">The sequence shown here is derived from an EMBL/GenBank/DDBJ whole genome shotgun (WGS) entry which is preliminary data.</text>
</comment>
<dbReference type="Proteomes" id="UP001319060">
    <property type="component" value="Unassembled WGS sequence"/>
</dbReference>
<dbReference type="InterPro" id="IPR050624">
    <property type="entry name" value="HTH-type_Tx_Regulator"/>
</dbReference>
<gene>
    <name evidence="4" type="ORF">JYA64_13385</name>
</gene>
<evidence type="ECO:0000259" key="3">
    <source>
        <dbReference type="PROSITE" id="PS50977"/>
    </source>
</evidence>
<dbReference type="PRINTS" id="PR00455">
    <property type="entry name" value="HTHTETR"/>
</dbReference>
<evidence type="ECO:0000313" key="5">
    <source>
        <dbReference type="Proteomes" id="UP001319060"/>
    </source>
</evidence>
<dbReference type="SUPFAM" id="SSF46689">
    <property type="entry name" value="Homeodomain-like"/>
    <property type="match status" value="1"/>
</dbReference>
<dbReference type="PANTHER" id="PTHR43479">
    <property type="entry name" value="ACREF/ENVCD OPERON REPRESSOR-RELATED"/>
    <property type="match status" value="1"/>
</dbReference>
<proteinExistence type="predicted"/>
<evidence type="ECO:0000256" key="1">
    <source>
        <dbReference type="ARBA" id="ARBA00023125"/>
    </source>
</evidence>
<dbReference type="PANTHER" id="PTHR43479:SF22">
    <property type="entry name" value="TRANSCRIPTIONAL REGULATOR, TETR FAMILY"/>
    <property type="match status" value="1"/>
</dbReference>
<dbReference type="Gene3D" id="1.10.357.10">
    <property type="entry name" value="Tetracycline Repressor, domain 2"/>
    <property type="match status" value="1"/>
</dbReference>
<dbReference type="RefSeq" id="WP_188400633.1">
    <property type="nucleotide sequence ID" value="NZ_BMCE01000001.1"/>
</dbReference>
<evidence type="ECO:0000256" key="2">
    <source>
        <dbReference type="PROSITE-ProRule" id="PRU00335"/>
    </source>
</evidence>
<dbReference type="InterPro" id="IPR001647">
    <property type="entry name" value="HTH_TetR"/>
</dbReference>
<feature type="domain" description="HTH tetR-type" evidence="3">
    <location>
        <begin position="2"/>
        <end position="62"/>
    </location>
</feature>
<keyword evidence="1 2" id="KW-0238">DNA-binding</keyword>
<keyword evidence="5" id="KW-1185">Reference proteome</keyword>
<organism evidence="4 5">
    <name type="scientific">Fictibacillus barbaricus</name>
    <dbReference type="NCBI Taxonomy" id="182136"/>
    <lineage>
        <taxon>Bacteria</taxon>
        <taxon>Bacillati</taxon>
        <taxon>Bacillota</taxon>
        <taxon>Bacilli</taxon>
        <taxon>Bacillales</taxon>
        <taxon>Fictibacillaceae</taxon>
        <taxon>Fictibacillus</taxon>
    </lineage>
</organism>